<protein>
    <submittedName>
        <fullName evidence="1">Uncharacterized protein</fullName>
    </submittedName>
</protein>
<proteinExistence type="predicted"/>
<dbReference type="AlphaFoldDB" id="A0AA39KXB2"/>
<evidence type="ECO:0000313" key="2">
    <source>
        <dbReference type="Proteomes" id="UP001168990"/>
    </source>
</evidence>
<reference evidence="1" key="2">
    <citation type="submission" date="2023-03" db="EMBL/GenBank/DDBJ databases">
        <authorList>
            <person name="Inwood S.N."/>
            <person name="Skelly J.G."/>
            <person name="Guhlin J."/>
            <person name="Harrop T.W.R."/>
            <person name="Goldson S.G."/>
            <person name="Dearden P.K."/>
        </authorList>
    </citation>
    <scope>NUCLEOTIDE SEQUENCE</scope>
    <source>
        <strain evidence="1">Irish</strain>
        <tissue evidence="1">Whole body</tissue>
    </source>
</reference>
<evidence type="ECO:0000313" key="1">
    <source>
        <dbReference type="EMBL" id="KAK0177190.1"/>
    </source>
</evidence>
<accession>A0AA39KXB2</accession>
<reference evidence="1" key="1">
    <citation type="journal article" date="2023" name="bioRxiv">
        <title>Scaffold-level genome assemblies of two parasitoid biocontrol wasps reveal the parthenogenesis mechanism and an associated novel virus.</title>
        <authorList>
            <person name="Inwood S."/>
            <person name="Skelly J."/>
            <person name="Guhlin J."/>
            <person name="Harrop T."/>
            <person name="Goldson S."/>
            <person name="Dearden P."/>
        </authorList>
    </citation>
    <scope>NUCLEOTIDE SEQUENCE</scope>
    <source>
        <strain evidence="1">Irish</strain>
        <tissue evidence="1">Whole body</tissue>
    </source>
</reference>
<keyword evidence="2" id="KW-1185">Reference proteome</keyword>
<gene>
    <name evidence="1" type="ORF">PV328_001267</name>
</gene>
<dbReference type="Proteomes" id="UP001168990">
    <property type="component" value="Unassembled WGS sequence"/>
</dbReference>
<comment type="caution">
    <text evidence="1">The sequence shown here is derived from an EMBL/GenBank/DDBJ whole genome shotgun (WGS) entry which is preliminary data.</text>
</comment>
<sequence length="140" mass="16146">MQVGDSICIYGRSSFRCSQELCQVRQILQNDYQGGLILKNYIKTKLLSRKSANTVVDIIISELLKDYDRRMESHPRLVVNKKRLAFPTLPTHLHISYHPNPTPRLDPEYPHPNPPASMYILCNYLVNSSSLSIVISFEER</sequence>
<organism evidence="1 2">
    <name type="scientific">Microctonus aethiopoides</name>
    <dbReference type="NCBI Taxonomy" id="144406"/>
    <lineage>
        <taxon>Eukaryota</taxon>
        <taxon>Metazoa</taxon>
        <taxon>Ecdysozoa</taxon>
        <taxon>Arthropoda</taxon>
        <taxon>Hexapoda</taxon>
        <taxon>Insecta</taxon>
        <taxon>Pterygota</taxon>
        <taxon>Neoptera</taxon>
        <taxon>Endopterygota</taxon>
        <taxon>Hymenoptera</taxon>
        <taxon>Apocrita</taxon>
        <taxon>Ichneumonoidea</taxon>
        <taxon>Braconidae</taxon>
        <taxon>Euphorinae</taxon>
        <taxon>Microctonus</taxon>
    </lineage>
</organism>
<dbReference type="EMBL" id="JAQQBS010000001">
    <property type="protein sequence ID" value="KAK0177190.1"/>
    <property type="molecule type" value="Genomic_DNA"/>
</dbReference>
<name>A0AA39KXB2_9HYME</name>